<protein>
    <submittedName>
        <fullName evidence="1">Uncharacterized protein</fullName>
    </submittedName>
</protein>
<reference evidence="1" key="1">
    <citation type="journal article" date="2011" name="Environ. Microbiol.">
        <title>Genomic insights into the metabolic potential of the polycyclic aromatic hydrocarbon degrading sulfate-reducing Deltaproteobacterium N47.</title>
        <authorList>
            <person name="Bergmann F."/>
            <person name="Selesi D."/>
            <person name="Weinmaier T."/>
            <person name="Tischler P."/>
            <person name="Rattei T."/>
            <person name="Meckenstock R.U."/>
        </authorList>
    </citation>
    <scope>NUCLEOTIDE SEQUENCE</scope>
</reference>
<evidence type="ECO:0000313" key="1">
    <source>
        <dbReference type="EMBL" id="CBX27671.1"/>
    </source>
</evidence>
<name>E1YAS7_9BACT</name>
<dbReference type="EMBL" id="FR695866">
    <property type="protein sequence ID" value="CBX27671.1"/>
    <property type="molecule type" value="Genomic_DNA"/>
</dbReference>
<gene>
    <name evidence="1" type="ORF">N47_H24930</name>
</gene>
<dbReference type="AlphaFoldDB" id="E1YAS7"/>
<accession>E1YAS7</accession>
<proteinExistence type="predicted"/>
<organism evidence="1">
    <name type="scientific">uncultured Desulfobacterium sp</name>
    <dbReference type="NCBI Taxonomy" id="201089"/>
    <lineage>
        <taxon>Bacteria</taxon>
        <taxon>Pseudomonadati</taxon>
        <taxon>Thermodesulfobacteriota</taxon>
        <taxon>Desulfobacteria</taxon>
        <taxon>Desulfobacterales</taxon>
        <taxon>Desulfobacteriaceae</taxon>
        <taxon>Desulfobacterium</taxon>
        <taxon>environmental samples</taxon>
    </lineage>
</organism>
<sequence length="70" mass="8069">MNRYSAYPPYLYTGNMRESKIDQQSTGSKNFRLFTAGMLNLLKLAREGKLFPAVAEKKLLLLYEVVIFYG</sequence>